<dbReference type="GO" id="GO:0016627">
    <property type="term" value="F:oxidoreductase activity, acting on the CH-CH group of donors"/>
    <property type="evidence" value="ECO:0007669"/>
    <property type="project" value="InterPro"/>
</dbReference>
<dbReference type="STRING" id="561176.SAMN04488561_1843"/>
<organism evidence="10 11">
    <name type="scientific">Jiangella alba</name>
    <dbReference type="NCBI Taxonomy" id="561176"/>
    <lineage>
        <taxon>Bacteria</taxon>
        <taxon>Bacillati</taxon>
        <taxon>Actinomycetota</taxon>
        <taxon>Actinomycetes</taxon>
        <taxon>Jiangellales</taxon>
        <taxon>Jiangellaceae</taxon>
        <taxon>Jiangella</taxon>
    </lineage>
</organism>
<dbReference type="InterPro" id="IPR046373">
    <property type="entry name" value="Acyl-CoA_Oxase/DH_mid-dom_sf"/>
</dbReference>
<dbReference type="EMBL" id="FNUC01000003">
    <property type="protein sequence ID" value="SEE58461.1"/>
    <property type="molecule type" value="Genomic_DNA"/>
</dbReference>
<dbReference type="Gene3D" id="2.40.110.10">
    <property type="entry name" value="Butyryl-CoA Dehydrogenase, subunit A, domain 2"/>
    <property type="match status" value="1"/>
</dbReference>
<dbReference type="InterPro" id="IPR037069">
    <property type="entry name" value="AcylCoA_DH/ox_N_sf"/>
</dbReference>
<keyword evidence="3 6" id="KW-0285">Flavoprotein</keyword>
<protein>
    <submittedName>
        <fullName evidence="10">Acyl-CoA dehydrogenase</fullName>
    </submittedName>
</protein>
<dbReference type="Pfam" id="PF02770">
    <property type="entry name" value="Acyl-CoA_dh_M"/>
    <property type="match status" value="1"/>
</dbReference>
<evidence type="ECO:0000259" key="9">
    <source>
        <dbReference type="Pfam" id="PF02771"/>
    </source>
</evidence>
<keyword evidence="4 6" id="KW-0274">FAD</keyword>
<evidence type="ECO:0000313" key="11">
    <source>
        <dbReference type="Proteomes" id="UP000181980"/>
    </source>
</evidence>
<comment type="similarity">
    <text evidence="2 6">Belongs to the acyl-CoA dehydrogenase family.</text>
</comment>
<dbReference type="RefSeq" id="WP_069110821.1">
    <property type="nucleotide sequence ID" value="NZ_FNUC01000003.1"/>
</dbReference>
<dbReference type="InterPro" id="IPR052161">
    <property type="entry name" value="Mycobact_Acyl-CoA_DH"/>
</dbReference>
<sequence>MDFTVIAEDVVHRTLRRHVRELVRKHAADQLDERERRGGDGFDEPFHLALGRRGWIVPTWPVDRGGAGLDRLGARILDLELARARIPATTLGITRLVLPAVERHASAAIRDELLAGVALGSVRFCLGYTEPEGGSDLAAARTRAVRDGGEWVISGTKLFTTGAQHCQYCFLLARTDPSRPKRRGLTMFLLPLDAAGVDIQPVRTLSGVRTNIVHLDDVRVPDRYRLGEVNDGWAVLRGPLDAEHSIGPGDDDGLDDASIGVIFLRQLQLALDATAGWASERGPDGTRPADDPVVVHRLGRVAVQLAAALATPGPAGRVRGAEATVAGAAELVDVLGPAGLLDGRAPGALESGRVEWLHRYAQGTTTYLGTVEIFRGIIAQRDLGLPRPVHPAGTATDART</sequence>
<dbReference type="GO" id="GO:0005886">
    <property type="term" value="C:plasma membrane"/>
    <property type="evidence" value="ECO:0007669"/>
    <property type="project" value="TreeGrafter"/>
</dbReference>
<name>A0A1H5K2W5_9ACTN</name>
<keyword evidence="11" id="KW-1185">Reference proteome</keyword>
<gene>
    <name evidence="10" type="ORF">SAMN04488561_1843</name>
</gene>
<dbReference type="SUPFAM" id="SSF56645">
    <property type="entry name" value="Acyl-CoA dehydrogenase NM domain-like"/>
    <property type="match status" value="1"/>
</dbReference>
<accession>A0A1H5K2W5</accession>
<dbReference type="InterPro" id="IPR006091">
    <property type="entry name" value="Acyl-CoA_Oxase/DH_mid-dom"/>
</dbReference>
<dbReference type="Proteomes" id="UP000181980">
    <property type="component" value="Unassembled WGS sequence"/>
</dbReference>
<dbReference type="InterPro" id="IPR036250">
    <property type="entry name" value="AcylCo_DH-like_C"/>
</dbReference>
<dbReference type="Pfam" id="PF02771">
    <property type="entry name" value="Acyl-CoA_dh_N"/>
    <property type="match status" value="1"/>
</dbReference>
<keyword evidence="5 6" id="KW-0560">Oxidoreductase</keyword>
<evidence type="ECO:0000313" key="10">
    <source>
        <dbReference type="EMBL" id="SEE58461.1"/>
    </source>
</evidence>
<feature type="domain" description="Acyl-CoA dehydrogenase/oxidase C-terminal" evidence="7">
    <location>
        <begin position="318"/>
        <end position="381"/>
    </location>
</feature>
<dbReference type="PANTHER" id="PTHR43292">
    <property type="entry name" value="ACYL-COA DEHYDROGENASE"/>
    <property type="match status" value="1"/>
</dbReference>
<dbReference type="InterPro" id="IPR009075">
    <property type="entry name" value="AcylCo_DH/oxidase_C"/>
</dbReference>
<dbReference type="Gene3D" id="1.20.140.10">
    <property type="entry name" value="Butyryl-CoA Dehydrogenase, subunit A, domain 3"/>
    <property type="match status" value="1"/>
</dbReference>
<proteinExistence type="inferred from homology"/>
<evidence type="ECO:0000256" key="2">
    <source>
        <dbReference type="ARBA" id="ARBA00009347"/>
    </source>
</evidence>
<dbReference type="InterPro" id="IPR013786">
    <property type="entry name" value="AcylCoA_DH/ox_N"/>
</dbReference>
<dbReference type="Pfam" id="PF00441">
    <property type="entry name" value="Acyl-CoA_dh_1"/>
    <property type="match status" value="1"/>
</dbReference>
<dbReference type="Gene3D" id="1.10.540.10">
    <property type="entry name" value="Acyl-CoA dehydrogenase/oxidase, N-terminal domain"/>
    <property type="match status" value="1"/>
</dbReference>
<reference evidence="11" key="1">
    <citation type="submission" date="2016-10" db="EMBL/GenBank/DDBJ databases">
        <authorList>
            <person name="Varghese N."/>
            <person name="Submissions S."/>
        </authorList>
    </citation>
    <scope>NUCLEOTIDE SEQUENCE [LARGE SCALE GENOMIC DNA]</scope>
    <source>
        <strain evidence="11">DSM 45237</strain>
    </source>
</reference>
<feature type="domain" description="Acyl-CoA dehydrogenase/oxidase N-terminal" evidence="9">
    <location>
        <begin position="12"/>
        <end position="120"/>
    </location>
</feature>
<evidence type="ECO:0000256" key="6">
    <source>
        <dbReference type="RuleBase" id="RU362125"/>
    </source>
</evidence>
<comment type="cofactor">
    <cofactor evidence="1 6">
        <name>FAD</name>
        <dbReference type="ChEBI" id="CHEBI:57692"/>
    </cofactor>
</comment>
<evidence type="ECO:0000256" key="4">
    <source>
        <dbReference type="ARBA" id="ARBA00022827"/>
    </source>
</evidence>
<evidence type="ECO:0000256" key="1">
    <source>
        <dbReference type="ARBA" id="ARBA00001974"/>
    </source>
</evidence>
<dbReference type="InterPro" id="IPR009100">
    <property type="entry name" value="AcylCoA_DH/oxidase_NM_dom_sf"/>
</dbReference>
<evidence type="ECO:0000259" key="7">
    <source>
        <dbReference type="Pfam" id="PF00441"/>
    </source>
</evidence>
<dbReference type="SUPFAM" id="SSF47203">
    <property type="entry name" value="Acyl-CoA dehydrogenase C-terminal domain-like"/>
    <property type="match status" value="1"/>
</dbReference>
<evidence type="ECO:0000256" key="5">
    <source>
        <dbReference type="ARBA" id="ARBA00023002"/>
    </source>
</evidence>
<dbReference type="AlphaFoldDB" id="A0A1H5K2W5"/>
<evidence type="ECO:0000256" key="3">
    <source>
        <dbReference type="ARBA" id="ARBA00022630"/>
    </source>
</evidence>
<evidence type="ECO:0000259" key="8">
    <source>
        <dbReference type="Pfam" id="PF02770"/>
    </source>
</evidence>
<dbReference type="PANTHER" id="PTHR43292:SF4">
    <property type="entry name" value="ACYL-COA DEHYDROGENASE FADE34"/>
    <property type="match status" value="1"/>
</dbReference>
<feature type="domain" description="Acyl-CoA oxidase/dehydrogenase middle" evidence="8">
    <location>
        <begin position="125"/>
        <end position="214"/>
    </location>
</feature>
<dbReference type="GO" id="GO:0050660">
    <property type="term" value="F:flavin adenine dinucleotide binding"/>
    <property type="evidence" value="ECO:0007669"/>
    <property type="project" value="InterPro"/>
</dbReference>